<keyword evidence="2" id="KW-0677">Repeat</keyword>
<evidence type="ECO:0000256" key="1">
    <source>
        <dbReference type="ARBA" id="ARBA00022614"/>
    </source>
</evidence>
<dbReference type="Proteomes" id="UP001457282">
    <property type="component" value="Unassembled WGS sequence"/>
</dbReference>
<evidence type="ECO:0000313" key="4">
    <source>
        <dbReference type="Proteomes" id="UP001457282"/>
    </source>
</evidence>
<accession>A0AAW1Y365</accession>
<dbReference type="Pfam" id="PF07725">
    <property type="entry name" value="LRR_3"/>
    <property type="match status" value="1"/>
</dbReference>
<dbReference type="SUPFAM" id="SSF52058">
    <property type="entry name" value="L domain-like"/>
    <property type="match status" value="1"/>
</dbReference>
<evidence type="ECO:0000313" key="3">
    <source>
        <dbReference type="EMBL" id="KAK9943711.1"/>
    </source>
</evidence>
<dbReference type="Gene3D" id="3.80.10.10">
    <property type="entry name" value="Ribonuclease Inhibitor"/>
    <property type="match status" value="1"/>
</dbReference>
<protein>
    <submittedName>
        <fullName evidence="3">Uncharacterized protein</fullName>
    </submittedName>
</protein>
<evidence type="ECO:0000256" key="2">
    <source>
        <dbReference type="ARBA" id="ARBA00022737"/>
    </source>
</evidence>
<gene>
    <name evidence="3" type="ORF">M0R45_009312</name>
</gene>
<organism evidence="3 4">
    <name type="scientific">Rubus argutus</name>
    <name type="common">Southern blackberry</name>
    <dbReference type="NCBI Taxonomy" id="59490"/>
    <lineage>
        <taxon>Eukaryota</taxon>
        <taxon>Viridiplantae</taxon>
        <taxon>Streptophyta</taxon>
        <taxon>Embryophyta</taxon>
        <taxon>Tracheophyta</taxon>
        <taxon>Spermatophyta</taxon>
        <taxon>Magnoliopsida</taxon>
        <taxon>eudicotyledons</taxon>
        <taxon>Gunneridae</taxon>
        <taxon>Pentapetalae</taxon>
        <taxon>rosids</taxon>
        <taxon>fabids</taxon>
        <taxon>Rosales</taxon>
        <taxon>Rosaceae</taxon>
        <taxon>Rosoideae</taxon>
        <taxon>Rosoideae incertae sedis</taxon>
        <taxon>Rubus</taxon>
    </lineage>
</organism>
<dbReference type="InterPro" id="IPR032675">
    <property type="entry name" value="LRR_dom_sf"/>
</dbReference>
<sequence>MNVKENLSMSLSNVCGVNRLCHRNDIFHVFVRNTGTKAIKGIRLCLPELEEANSSWNCESLSKMFKLTFLELNNLIIYSGPKFLPDSLRNLIWSWYPSRFLPGSYRPNLLIELKMKNSKLVRLWDGKQDLPYLKSIDLRDSKNLTKTPDLTGIPNLERCERLQQLPDLPSNRVLEVRVDNCGSLKQLSEPSKLNKPINLEDFRLSSVNCFGLADDEGWNNTIFSMLRRMATQRISLKFDEFRIANSWR</sequence>
<proteinExistence type="predicted"/>
<dbReference type="InterPro" id="IPR011713">
    <property type="entry name" value="Leu-rich_rpt_3"/>
</dbReference>
<dbReference type="GO" id="GO:0006952">
    <property type="term" value="P:defense response"/>
    <property type="evidence" value="ECO:0007669"/>
    <property type="project" value="InterPro"/>
</dbReference>
<dbReference type="PANTHER" id="PTHR11017:SF527">
    <property type="entry name" value="TMV RESISTANCE PROTEIN N-LIKE"/>
    <property type="match status" value="1"/>
</dbReference>
<keyword evidence="4" id="KW-1185">Reference proteome</keyword>
<dbReference type="PANTHER" id="PTHR11017">
    <property type="entry name" value="LEUCINE-RICH REPEAT-CONTAINING PROTEIN"/>
    <property type="match status" value="1"/>
</dbReference>
<keyword evidence="1" id="KW-0433">Leucine-rich repeat</keyword>
<comment type="caution">
    <text evidence="3">The sequence shown here is derived from an EMBL/GenBank/DDBJ whole genome shotgun (WGS) entry which is preliminary data.</text>
</comment>
<name>A0AAW1Y365_RUBAR</name>
<dbReference type="EMBL" id="JBEDUW010000002">
    <property type="protein sequence ID" value="KAK9943711.1"/>
    <property type="molecule type" value="Genomic_DNA"/>
</dbReference>
<dbReference type="InterPro" id="IPR044974">
    <property type="entry name" value="Disease_R_plants"/>
</dbReference>
<dbReference type="AlphaFoldDB" id="A0AAW1Y365"/>
<reference evidence="3 4" key="1">
    <citation type="journal article" date="2023" name="G3 (Bethesda)">
        <title>A chromosome-length genome assembly and annotation of blackberry (Rubus argutus, cv. 'Hillquist').</title>
        <authorList>
            <person name="Bruna T."/>
            <person name="Aryal R."/>
            <person name="Dudchenko O."/>
            <person name="Sargent D.J."/>
            <person name="Mead D."/>
            <person name="Buti M."/>
            <person name="Cavallini A."/>
            <person name="Hytonen T."/>
            <person name="Andres J."/>
            <person name="Pham M."/>
            <person name="Weisz D."/>
            <person name="Mascagni F."/>
            <person name="Usai G."/>
            <person name="Natali L."/>
            <person name="Bassil N."/>
            <person name="Fernandez G.E."/>
            <person name="Lomsadze A."/>
            <person name="Armour M."/>
            <person name="Olukolu B."/>
            <person name="Poorten T."/>
            <person name="Britton C."/>
            <person name="Davik J."/>
            <person name="Ashrafi H."/>
            <person name="Aiden E.L."/>
            <person name="Borodovsky M."/>
            <person name="Worthington M."/>
        </authorList>
    </citation>
    <scope>NUCLEOTIDE SEQUENCE [LARGE SCALE GENOMIC DNA]</scope>
    <source>
        <strain evidence="3">PI 553951</strain>
    </source>
</reference>